<dbReference type="Gene3D" id="2.40.30.130">
    <property type="match status" value="1"/>
</dbReference>
<dbReference type="InterPro" id="IPR022429">
    <property type="entry name" value="Ala-tRNA_lgiase_arc"/>
</dbReference>
<dbReference type="PANTHER" id="PTHR11777">
    <property type="entry name" value="ALANYL-TRNA SYNTHETASE"/>
    <property type="match status" value="1"/>
</dbReference>
<dbReference type="FunFam" id="3.30.980.10:FF:000004">
    <property type="entry name" value="Alanine--tRNA ligase, cytoplasmic"/>
    <property type="match status" value="1"/>
</dbReference>
<keyword evidence="13" id="KW-0030">Aminoacyl-tRNA synthetase</keyword>
<dbReference type="InterPro" id="IPR045864">
    <property type="entry name" value="aa-tRNA-synth_II/BPL/LPL"/>
</dbReference>
<dbReference type="InterPro" id="IPR009000">
    <property type="entry name" value="Transl_B-barrel_sf"/>
</dbReference>
<dbReference type="InterPro" id="IPR018164">
    <property type="entry name" value="Ala-tRNA-synth_IIc_N"/>
</dbReference>
<dbReference type="Gene3D" id="3.30.980.10">
    <property type="entry name" value="Threonyl-trna Synthetase, Chain A, domain 2"/>
    <property type="match status" value="1"/>
</dbReference>
<evidence type="ECO:0000256" key="11">
    <source>
        <dbReference type="ARBA" id="ARBA00022884"/>
    </source>
</evidence>
<protein>
    <recommendedName>
        <fullName evidence="3">Alanine--tRNA ligase</fullName>
        <ecNumber evidence="2">6.1.1.7</ecNumber>
    </recommendedName>
</protein>
<keyword evidence="12" id="KW-0648">Protein biosynthesis</keyword>
<accession>A0AAV7Z6Z9</accession>
<keyword evidence="7" id="KW-0479">Metal-binding</keyword>
<evidence type="ECO:0000313" key="15">
    <source>
        <dbReference type="EMBL" id="KAJ3437862.1"/>
    </source>
</evidence>
<evidence type="ECO:0000256" key="4">
    <source>
        <dbReference type="ARBA" id="ARBA00022490"/>
    </source>
</evidence>
<evidence type="ECO:0000256" key="7">
    <source>
        <dbReference type="ARBA" id="ARBA00022723"/>
    </source>
</evidence>
<reference evidence="16" key="1">
    <citation type="submission" date="2022-08" db="EMBL/GenBank/DDBJ databases">
        <title>Novel sulfate-reducing endosymbionts in the free-living metamonad Anaeramoeba.</title>
        <authorList>
            <person name="Jerlstrom-Hultqvist J."/>
            <person name="Cepicka I."/>
            <person name="Gallot-Lavallee L."/>
            <person name="Salas-Leiva D."/>
            <person name="Curtis B.A."/>
            <person name="Zahonova K."/>
            <person name="Pipaliya S."/>
            <person name="Dacks J."/>
            <person name="Roger A.J."/>
        </authorList>
    </citation>
    <scope>NUCLEOTIDE SEQUENCE</scope>
    <source>
        <strain evidence="16">Schooner1</strain>
    </source>
</reference>
<evidence type="ECO:0000256" key="10">
    <source>
        <dbReference type="ARBA" id="ARBA00022840"/>
    </source>
</evidence>
<sequence>MTEKEPKVLTTREIKKLARPEFEKNPEKFYPTKVFQKWGFTRARCPKCDHYFWRHSEKVEVCGDSSCVGSYTFIGKGCGIGRKGQKLSYEGAWKTFKKSFENAKIPHTAIKRYPVVARWRPDVEYVAAGIYNFQPFCVTGEMDPPANPLIDAQFCLRFNDLDNIGITGRHYSGFNMLGVQVFNKPQKYVYFKEECVEFNLKWLTEELEIDLDEITLIEDVWAGGGNLGPSIEYFVGGLELGNMVFMQYKTHHNGTREPLQVQVIDVGIGLERIPWVVNGSLTSYFDVFPLAIETLIKMTQAEINYDVLKKFAPYSCLLDVDEAEGNVSEIWDSIAKKCNLTKEELLEGISVAKDVFLVCDHTRALLVAIEDGSLPSNVGGASNLRNILRRTFAVCTKRGWMAKMGMDGLMELFQCHKTELTPIMGEFKEYKSFRSIIEIEYKRWLNTDTDSKKKLDRLLKKKKGKLSPEDWILCITSFGLDPEQIATLTGLKIPDNLYYMIADHYERSVPPPPENLYQLAHLEPTIELWNSLENKFQFEGFKIVQVLQNKKDNDKLNIIILDKSIFYPTSGGQMNDTGKVSFVCNKGEKPMEFDVIDVQKNAKSILLFLDKEIPTQDPKSLIGTQVSGSVNEQRRKQLKMHHTATHIVSASAKKILGPHVWQHGAKKTEKRARLDITHYSTLSFEEERAIENEANRIIQLGLKVNKYDLEKKEAEKKYGFILYQGGIVPENTLRIVEINGIDIEACCGTHVDNTADISLIRIINSRRISDGVLRIYFVAYARALDFTNEESDIVHDLCTQWSCPPKDISQTGKRFFEAFKQNKKKINDMSVSIINLSINSMLKQESKNFICRSNLDYRHLISNVPQFAQQFKELGKSIIFYSQEYIFGLISNTDLDINKLKAIVIGDPKVQKRQKNSSKKISFVMKNKVMAKIKGKKKKVAIKINQISSFGDQKIVQIQKFLLENGFVEFN</sequence>
<feature type="domain" description="Alanyl-transfer RNA synthetases family profile" evidence="14">
    <location>
        <begin position="87"/>
        <end position="789"/>
    </location>
</feature>
<dbReference type="GO" id="GO:0005524">
    <property type="term" value="F:ATP binding"/>
    <property type="evidence" value="ECO:0007669"/>
    <property type="project" value="UniProtKB-KW"/>
</dbReference>
<dbReference type="GO" id="GO:0002161">
    <property type="term" value="F:aminoacyl-tRNA deacylase activity"/>
    <property type="evidence" value="ECO:0007669"/>
    <property type="project" value="TreeGrafter"/>
</dbReference>
<evidence type="ECO:0000256" key="5">
    <source>
        <dbReference type="ARBA" id="ARBA00022555"/>
    </source>
</evidence>
<dbReference type="Gene3D" id="6.10.250.550">
    <property type="match status" value="1"/>
</dbReference>
<dbReference type="InterPro" id="IPR012947">
    <property type="entry name" value="tRNA_SAD"/>
</dbReference>
<dbReference type="SUPFAM" id="SSF101353">
    <property type="entry name" value="Putative anticodon-binding domain of alanyl-tRNA synthetase (AlaRS)"/>
    <property type="match status" value="1"/>
</dbReference>
<dbReference type="PROSITE" id="PS50860">
    <property type="entry name" value="AA_TRNA_LIGASE_II_ALA"/>
    <property type="match status" value="1"/>
</dbReference>
<evidence type="ECO:0000259" key="14">
    <source>
        <dbReference type="PROSITE" id="PS50860"/>
    </source>
</evidence>
<dbReference type="InterPro" id="IPR018163">
    <property type="entry name" value="Thr/Ala-tRNA-synth_IIc_edit"/>
</dbReference>
<comment type="caution">
    <text evidence="15">The sequence shown here is derived from an EMBL/GenBank/DDBJ whole genome shotgun (WGS) entry which is preliminary data.</text>
</comment>
<dbReference type="FunFam" id="3.30.54.20:FF:000004">
    <property type="entry name" value="Alanine--tRNA ligase"/>
    <property type="match status" value="1"/>
</dbReference>
<dbReference type="GO" id="GO:0046872">
    <property type="term" value="F:metal ion binding"/>
    <property type="evidence" value="ECO:0007669"/>
    <property type="project" value="UniProtKB-KW"/>
</dbReference>
<dbReference type="Pfam" id="PF01411">
    <property type="entry name" value="tRNA-synt_2c"/>
    <property type="match status" value="1"/>
</dbReference>
<evidence type="ECO:0000256" key="13">
    <source>
        <dbReference type="ARBA" id="ARBA00023146"/>
    </source>
</evidence>
<evidence type="ECO:0000313" key="18">
    <source>
        <dbReference type="Proteomes" id="UP001150062"/>
    </source>
</evidence>
<dbReference type="Proteomes" id="UP001146793">
    <property type="component" value="Unassembled WGS sequence"/>
</dbReference>
<dbReference type="EMBL" id="JANTQA010000033">
    <property type="protein sequence ID" value="KAJ3437862.1"/>
    <property type="molecule type" value="Genomic_DNA"/>
</dbReference>
<dbReference type="InterPro" id="IPR018162">
    <property type="entry name" value="Ala-tRNA-ligase_IIc_anticod-bd"/>
</dbReference>
<dbReference type="GO" id="GO:0005739">
    <property type="term" value="C:mitochondrion"/>
    <property type="evidence" value="ECO:0007669"/>
    <property type="project" value="TreeGrafter"/>
</dbReference>
<evidence type="ECO:0000313" key="17">
    <source>
        <dbReference type="Proteomes" id="UP001146793"/>
    </source>
</evidence>
<evidence type="ECO:0000256" key="6">
    <source>
        <dbReference type="ARBA" id="ARBA00022598"/>
    </source>
</evidence>
<dbReference type="GO" id="GO:0006419">
    <property type="term" value="P:alanyl-tRNA aminoacylation"/>
    <property type="evidence" value="ECO:0007669"/>
    <property type="project" value="InterPro"/>
</dbReference>
<keyword evidence="6 15" id="KW-0436">Ligase</keyword>
<keyword evidence="10" id="KW-0067">ATP-binding</keyword>
<evidence type="ECO:0000256" key="2">
    <source>
        <dbReference type="ARBA" id="ARBA00013168"/>
    </source>
</evidence>
<dbReference type="PRINTS" id="PR00980">
    <property type="entry name" value="TRNASYNTHALA"/>
</dbReference>
<keyword evidence="5" id="KW-0820">tRNA-binding</keyword>
<name>A0AAV7Z6Z9_9EUKA</name>
<dbReference type="PANTHER" id="PTHR11777:SF9">
    <property type="entry name" value="ALANINE--TRNA LIGASE, CYTOPLASMIC"/>
    <property type="match status" value="1"/>
</dbReference>
<dbReference type="SMART" id="SM00863">
    <property type="entry name" value="tRNA_SAD"/>
    <property type="match status" value="1"/>
</dbReference>
<keyword evidence="11" id="KW-0694">RNA-binding</keyword>
<comment type="similarity">
    <text evidence="1">Belongs to the class-II aminoacyl-tRNA synthetase family. Alax-L subfamily.</text>
</comment>
<evidence type="ECO:0000256" key="12">
    <source>
        <dbReference type="ARBA" id="ARBA00022917"/>
    </source>
</evidence>
<keyword evidence="18" id="KW-1185">Reference proteome</keyword>
<dbReference type="InterPro" id="IPR018165">
    <property type="entry name" value="Ala-tRNA-synth_IIc_core"/>
</dbReference>
<dbReference type="SUPFAM" id="SSF55186">
    <property type="entry name" value="ThrRS/AlaRS common domain"/>
    <property type="match status" value="1"/>
</dbReference>
<dbReference type="InterPro" id="IPR050058">
    <property type="entry name" value="Ala-tRNA_ligase"/>
</dbReference>
<dbReference type="EMBL" id="JAOAOG010000155">
    <property type="protein sequence ID" value="KAJ6244984.1"/>
    <property type="molecule type" value="Genomic_DNA"/>
</dbReference>
<reference evidence="15" key="2">
    <citation type="submission" date="2022-08" db="EMBL/GenBank/DDBJ databases">
        <title>Novel sulphate-reducing endosymbionts in the free-living metamonad Anaeramoeba.</title>
        <authorList>
            <person name="Jerlstrom-Hultqvist J."/>
            <person name="Cepicka I."/>
            <person name="Gallot-Lavallee L."/>
            <person name="Salas-Leiva D."/>
            <person name="Curtis B.A."/>
            <person name="Zahonova K."/>
            <person name="Pipaliya S."/>
            <person name="Dacks J."/>
            <person name="Roger A.J."/>
        </authorList>
    </citation>
    <scope>NUCLEOTIDE SEQUENCE</scope>
    <source>
        <strain evidence="15">Busselton2</strain>
    </source>
</reference>
<dbReference type="GO" id="GO:0004813">
    <property type="term" value="F:alanine-tRNA ligase activity"/>
    <property type="evidence" value="ECO:0007669"/>
    <property type="project" value="UniProtKB-EC"/>
</dbReference>
<dbReference type="EC" id="6.1.1.7" evidence="2"/>
<evidence type="ECO:0000256" key="1">
    <source>
        <dbReference type="ARBA" id="ARBA00008429"/>
    </source>
</evidence>
<dbReference type="HAMAP" id="MF_00036_A">
    <property type="entry name" value="Ala_tRNA_synth_A"/>
    <property type="match status" value="1"/>
</dbReference>
<dbReference type="Gene3D" id="3.30.930.10">
    <property type="entry name" value="Bira Bifunctional Protein, Domain 2"/>
    <property type="match status" value="1"/>
</dbReference>
<evidence type="ECO:0000256" key="9">
    <source>
        <dbReference type="ARBA" id="ARBA00022833"/>
    </source>
</evidence>
<keyword evidence="8" id="KW-0547">Nucleotide-binding</keyword>
<dbReference type="SUPFAM" id="SSF55681">
    <property type="entry name" value="Class II aaRS and biotin synthetases"/>
    <property type="match status" value="1"/>
</dbReference>
<gene>
    <name evidence="15" type="ORF">M0812_17037</name>
    <name evidence="16" type="ORF">M0813_20693</name>
</gene>
<proteinExistence type="inferred from homology"/>
<dbReference type="GO" id="GO:0000049">
    <property type="term" value="F:tRNA binding"/>
    <property type="evidence" value="ECO:0007669"/>
    <property type="project" value="UniProtKB-KW"/>
</dbReference>
<evidence type="ECO:0000256" key="8">
    <source>
        <dbReference type="ARBA" id="ARBA00022741"/>
    </source>
</evidence>
<dbReference type="Gene3D" id="3.30.54.20">
    <property type="match status" value="1"/>
</dbReference>
<evidence type="ECO:0000313" key="16">
    <source>
        <dbReference type="EMBL" id="KAJ6244984.1"/>
    </source>
</evidence>
<dbReference type="Pfam" id="PF07973">
    <property type="entry name" value="tRNA_SAD"/>
    <property type="match status" value="1"/>
</dbReference>
<keyword evidence="9" id="KW-0862">Zinc</keyword>
<organism evidence="15 17">
    <name type="scientific">Anaeramoeba flamelloides</name>
    <dbReference type="NCBI Taxonomy" id="1746091"/>
    <lineage>
        <taxon>Eukaryota</taxon>
        <taxon>Metamonada</taxon>
        <taxon>Anaeramoebidae</taxon>
        <taxon>Anaeramoeba</taxon>
    </lineage>
</organism>
<dbReference type="SUPFAM" id="SSF50447">
    <property type="entry name" value="Translation proteins"/>
    <property type="match status" value="1"/>
</dbReference>
<evidence type="ECO:0000256" key="3">
    <source>
        <dbReference type="ARBA" id="ARBA00017959"/>
    </source>
</evidence>
<dbReference type="InterPro" id="IPR002318">
    <property type="entry name" value="Ala-tRNA-lgiase_IIc"/>
</dbReference>
<dbReference type="FunFam" id="3.30.930.10:FF:000056">
    <property type="entry name" value="Alanine--tRNA ligase"/>
    <property type="match status" value="1"/>
</dbReference>
<dbReference type="Proteomes" id="UP001150062">
    <property type="component" value="Unassembled WGS sequence"/>
</dbReference>
<keyword evidence="4" id="KW-0963">Cytoplasm</keyword>
<dbReference type="AlphaFoldDB" id="A0AAV7Z6Z9"/>